<dbReference type="EMBL" id="CAIIXF020000007">
    <property type="protein sequence ID" value="CAH1788471.1"/>
    <property type="molecule type" value="Genomic_DNA"/>
</dbReference>
<dbReference type="OrthoDB" id="6046730at2759"/>
<evidence type="ECO:0000313" key="1">
    <source>
        <dbReference type="EMBL" id="CAH1788471.1"/>
    </source>
</evidence>
<organism evidence="1 2">
    <name type="scientific">Owenia fusiformis</name>
    <name type="common">Polychaete worm</name>
    <dbReference type="NCBI Taxonomy" id="6347"/>
    <lineage>
        <taxon>Eukaryota</taxon>
        <taxon>Metazoa</taxon>
        <taxon>Spiralia</taxon>
        <taxon>Lophotrochozoa</taxon>
        <taxon>Annelida</taxon>
        <taxon>Polychaeta</taxon>
        <taxon>Sedentaria</taxon>
        <taxon>Canalipalpata</taxon>
        <taxon>Sabellida</taxon>
        <taxon>Oweniida</taxon>
        <taxon>Oweniidae</taxon>
        <taxon>Owenia</taxon>
    </lineage>
</organism>
<dbReference type="AlphaFoldDB" id="A0A8J1UL40"/>
<keyword evidence="2" id="KW-1185">Reference proteome</keyword>
<comment type="caution">
    <text evidence="1">The sequence shown here is derived from an EMBL/GenBank/DDBJ whole genome shotgun (WGS) entry which is preliminary data.</text>
</comment>
<dbReference type="Proteomes" id="UP000749559">
    <property type="component" value="Unassembled WGS sequence"/>
</dbReference>
<proteinExistence type="predicted"/>
<gene>
    <name evidence="1" type="ORF">OFUS_LOCUS13997</name>
</gene>
<reference evidence="1" key="1">
    <citation type="submission" date="2022-03" db="EMBL/GenBank/DDBJ databases">
        <authorList>
            <person name="Martin C."/>
        </authorList>
    </citation>
    <scope>NUCLEOTIDE SEQUENCE</scope>
</reference>
<evidence type="ECO:0000313" key="2">
    <source>
        <dbReference type="Proteomes" id="UP000749559"/>
    </source>
</evidence>
<name>A0A8J1UL40_OWEFU</name>
<protein>
    <submittedName>
        <fullName evidence="1">Uncharacterized protein</fullName>
    </submittedName>
</protein>
<accession>A0A8J1UL40</accession>
<sequence length="411" mass="48212">MQYSMFKMRACSRRMWLKCGLTIMLLGFVGSMTKFFWNEETFDTQYIIGTNIEVARSTMKLEKLSIPGYDDDTDEYFKSVKDTNYIPINCPINITLFTVFHEGLRAKEVLQNNTLLNWMQLQRHCIRPVFYSNNSVGILAGKKYHGWQHHPLSANMIARNNVILRELFSETFKRHNSDFYMFAYADLLFHGDSLLKTLSAVKNYVQKAKLEYFIISGSRYEVPFYNSRYKITKKLRIGDDIEIENIQLERKPLHISKIEYFITTKDSFPWDVVPDLVVTTLAPDPLPAFWFPMYANKLGIATFDISRSISPLRQAGLMPNIMDREHRMATKLNTFVFIKSFTKYCLYKPVIHSHVIPQISTLNCFKLRTLQGKDGSINVENSMTYSDNECKYRYPIMIPMLERDENFWDIL</sequence>